<dbReference type="GO" id="GO:0046961">
    <property type="term" value="F:proton-transporting ATPase activity, rotational mechanism"/>
    <property type="evidence" value="ECO:0007669"/>
    <property type="project" value="TreeGrafter"/>
</dbReference>
<evidence type="ECO:0000256" key="10">
    <source>
        <dbReference type="ARBA" id="ARBA00023310"/>
    </source>
</evidence>
<protein>
    <recommendedName>
        <fullName evidence="15">ATP synthase subunit b</fullName>
    </recommendedName>
    <alternativeName>
        <fullName evidence="15">ATP synthase F(0) sector subunit b</fullName>
    </alternativeName>
    <alternativeName>
        <fullName evidence="15">ATPase subunit I</fullName>
    </alternativeName>
    <alternativeName>
        <fullName evidence="15">F-type ATPase subunit b</fullName>
        <shortName evidence="15">F-ATPase subunit b</shortName>
    </alternativeName>
</protein>
<evidence type="ECO:0000256" key="5">
    <source>
        <dbReference type="ARBA" id="ARBA00022692"/>
    </source>
</evidence>
<evidence type="ECO:0000256" key="2">
    <source>
        <dbReference type="ARBA" id="ARBA00022448"/>
    </source>
</evidence>
<evidence type="ECO:0000256" key="8">
    <source>
        <dbReference type="ARBA" id="ARBA00023065"/>
    </source>
</evidence>
<dbReference type="KEGG" id="vbh:CMV30_08725"/>
<evidence type="ECO:0000256" key="9">
    <source>
        <dbReference type="ARBA" id="ARBA00023136"/>
    </source>
</evidence>
<comment type="subunit">
    <text evidence="15">F-type ATPases have 2 components, F(1) - the catalytic core - and F(0) - the membrane proton channel. F(1) has five subunits: alpha(3), beta(3), gamma(1), delta(1), epsilon(1). F(0) has three main subunits: a(1), b(2) and c(10-14). The alpha and beta chains form an alternating ring which encloses part of the gamma chain. F(1) is attached to F(0) by a central stalk formed by the gamma and epsilon chains, while a peripheral stalk is formed by the delta and b chains.</text>
</comment>
<evidence type="ECO:0000256" key="1">
    <source>
        <dbReference type="ARBA" id="ARBA00005513"/>
    </source>
</evidence>
<keyword evidence="10 15" id="KW-0066">ATP synthesis</keyword>
<keyword evidence="18" id="KW-1185">Reference proteome</keyword>
<gene>
    <name evidence="15 17" type="primary">atpF</name>
    <name evidence="17" type="ORF">CMV30_08725</name>
</gene>
<dbReference type="EMBL" id="CP023344">
    <property type="protein sequence ID" value="ATC64024.1"/>
    <property type="molecule type" value="Genomic_DNA"/>
</dbReference>
<dbReference type="Gene3D" id="6.10.250.1580">
    <property type="match status" value="1"/>
</dbReference>
<dbReference type="Proteomes" id="UP000217265">
    <property type="component" value="Chromosome"/>
</dbReference>
<comment type="subunit">
    <text evidence="13">F-type ATPases have 2 components, F(1) - the catalytic core - and F(0) - the membrane proton channel. F(1) has five subunits: alpha(3), beta(3), gamma(1), delta(1), epsilon(1). F(0) has four main subunits: a(1), b(2) and c(10-14). The alpha and beta chains form an alternating ring which encloses part of the gamma chain. F(1) is attached to F(0) by a central stalk formed by the gamma and epsilon chains, while a peripheral stalk is formed by the delta and b chains.</text>
</comment>
<dbReference type="RefSeq" id="WP_096055656.1">
    <property type="nucleotide sequence ID" value="NZ_CP023344.1"/>
</dbReference>
<keyword evidence="2 15" id="KW-0813">Transport</keyword>
<dbReference type="CDD" id="cd06503">
    <property type="entry name" value="ATP-synt_Fo_b"/>
    <property type="match status" value="1"/>
</dbReference>
<dbReference type="GO" id="GO:0045259">
    <property type="term" value="C:proton-transporting ATP synthase complex"/>
    <property type="evidence" value="ECO:0007669"/>
    <property type="project" value="UniProtKB-KW"/>
</dbReference>
<comment type="subcellular location">
    <subcellularLocation>
        <location evidence="15">Cell membrane</location>
        <topology evidence="15">Single-pass membrane protein</topology>
    </subcellularLocation>
    <subcellularLocation>
        <location evidence="14">Endomembrane system</location>
        <topology evidence="14">Single-pass membrane protein</topology>
    </subcellularLocation>
</comment>
<evidence type="ECO:0000256" key="7">
    <source>
        <dbReference type="ARBA" id="ARBA00022989"/>
    </source>
</evidence>
<evidence type="ECO:0000256" key="11">
    <source>
        <dbReference type="ARBA" id="ARBA00025198"/>
    </source>
</evidence>
<reference evidence="17 18" key="1">
    <citation type="submission" date="2017-09" db="EMBL/GenBank/DDBJ databases">
        <title>Complete genome sequence of Verrucomicrobial strain HZ-65, isolated from freshwater.</title>
        <authorList>
            <person name="Choi A."/>
        </authorList>
    </citation>
    <scope>NUCLEOTIDE SEQUENCE [LARGE SCALE GENOMIC DNA]</scope>
    <source>
        <strain evidence="17 18">HZ-65</strain>
    </source>
</reference>
<evidence type="ECO:0000256" key="3">
    <source>
        <dbReference type="ARBA" id="ARBA00022475"/>
    </source>
</evidence>
<keyword evidence="6 15" id="KW-0375">Hydrogen ion transport</keyword>
<accession>A0A290Q6A7</accession>
<sequence length="192" mass="20731">MLSFILAAATPTVEAHSAHAAEAGLVQELVTKFGIDAVNIGMQLASFTILAVVLYKFAIKPVLATMDQRTSKIESGLKFAEDMKSQLAAAQQESAALIKAAQLESNKIIEETRKTAKDFSDKSQAEATERANGLITKAQQAIELEHKKMLADARSEIARLVVATTERVLAKKLTDADRASYNETAARELANV</sequence>
<evidence type="ECO:0000256" key="6">
    <source>
        <dbReference type="ARBA" id="ARBA00022781"/>
    </source>
</evidence>
<dbReference type="GO" id="GO:0012505">
    <property type="term" value="C:endomembrane system"/>
    <property type="evidence" value="ECO:0007669"/>
    <property type="project" value="UniProtKB-SubCell"/>
</dbReference>
<keyword evidence="9 15" id="KW-0472">Membrane</keyword>
<evidence type="ECO:0000256" key="4">
    <source>
        <dbReference type="ARBA" id="ARBA00022547"/>
    </source>
</evidence>
<evidence type="ECO:0000256" key="12">
    <source>
        <dbReference type="ARBA" id="ARBA00025614"/>
    </source>
</evidence>
<proteinExistence type="inferred from homology"/>
<dbReference type="OrthoDB" id="193321at2"/>
<keyword evidence="5 15" id="KW-0812">Transmembrane</keyword>
<evidence type="ECO:0000313" key="18">
    <source>
        <dbReference type="Proteomes" id="UP000217265"/>
    </source>
</evidence>
<dbReference type="Pfam" id="PF00430">
    <property type="entry name" value="ATP-synt_B"/>
    <property type="match status" value="1"/>
</dbReference>
<dbReference type="PANTHER" id="PTHR33445:SF1">
    <property type="entry name" value="ATP SYNTHASE SUBUNIT B"/>
    <property type="match status" value="1"/>
</dbReference>
<comment type="function">
    <text evidence="12">Component of the F(0) channel, it forms part of the peripheral stalk, linking F(1) to F(0). The b'-subunit is a diverged and duplicated form of b found in plants and photosynthetic bacteria.</text>
</comment>
<dbReference type="PANTHER" id="PTHR33445">
    <property type="entry name" value="ATP SYNTHASE SUBUNIT B', CHLOROPLASTIC"/>
    <property type="match status" value="1"/>
</dbReference>
<keyword evidence="8 15" id="KW-0406">Ion transport</keyword>
<dbReference type="GO" id="GO:0046933">
    <property type="term" value="F:proton-transporting ATP synthase activity, rotational mechanism"/>
    <property type="evidence" value="ECO:0007669"/>
    <property type="project" value="UniProtKB-UniRule"/>
</dbReference>
<evidence type="ECO:0000256" key="14">
    <source>
        <dbReference type="ARBA" id="ARBA00037847"/>
    </source>
</evidence>
<evidence type="ECO:0000256" key="13">
    <source>
        <dbReference type="ARBA" id="ARBA00026054"/>
    </source>
</evidence>
<dbReference type="GO" id="GO:0005886">
    <property type="term" value="C:plasma membrane"/>
    <property type="evidence" value="ECO:0007669"/>
    <property type="project" value="UniProtKB-SubCell"/>
</dbReference>
<dbReference type="HAMAP" id="MF_01398">
    <property type="entry name" value="ATP_synth_b_bprime"/>
    <property type="match status" value="1"/>
</dbReference>
<keyword evidence="4 15" id="KW-0138">CF(0)</keyword>
<keyword evidence="3 15" id="KW-1003">Cell membrane</keyword>
<evidence type="ECO:0000256" key="16">
    <source>
        <dbReference type="RuleBase" id="RU003848"/>
    </source>
</evidence>
<dbReference type="InterPro" id="IPR002146">
    <property type="entry name" value="ATP_synth_b/b'su_bac/chlpt"/>
</dbReference>
<evidence type="ECO:0000313" key="17">
    <source>
        <dbReference type="EMBL" id="ATC64024.1"/>
    </source>
</evidence>
<dbReference type="InterPro" id="IPR050059">
    <property type="entry name" value="ATP_synthase_B_chain"/>
</dbReference>
<dbReference type="NCBIfam" id="TIGR01144">
    <property type="entry name" value="ATP_synt_b"/>
    <property type="match status" value="1"/>
</dbReference>
<evidence type="ECO:0000256" key="15">
    <source>
        <dbReference type="HAMAP-Rule" id="MF_01398"/>
    </source>
</evidence>
<keyword evidence="7 15" id="KW-1133">Transmembrane helix</keyword>
<organism evidence="17 18">
    <name type="scientific">Nibricoccus aquaticus</name>
    <dbReference type="NCBI Taxonomy" id="2576891"/>
    <lineage>
        <taxon>Bacteria</taxon>
        <taxon>Pseudomonadati</taxon>
        <taxon>Verrucomicrobiota</taxon>
        <taxon>Opitutia</taxon>
        <taxon>Opitutales</taxon>
        <taxon>Opitutaceae</taxon>
        <taxon>Nibricoccus</taxon>
    </lineage>
</organism>
<comment type="similarity">
    <text evidence="1 15 16">Belongs to the ATPase B chain family.</text>
</comment>
<name>A0A290Q6A7_9BACT</name>
<dbReference type="InterPro" id="IPR005864">
    <property type="entry name" value="ATP_synth_F0_bsu_bac"/>
</dbReference>
<comment type="function">
    <text evidence="11 15">F(1)F(0) ATP synthase produces ATP from ADP in the presence of a proton or sodium gradient. F-type ATPases consist of two structural domains, F(1) containing the extramembraneous catalytic core and F(0) containing the membrane proton channel, linked together by a central stalk and a peripheral stalk. During catalysis, ATP synthesis in the catalytic domain of F(1) is coupled via a rotary mechanism of the central stalk subunits to proton translocation.</text>
</comment>
<dbReference type="AlphaFoldDB" id="A0A290Q6A7"/>